<gene>
    <name evidence="1" type="ORF">RPERSI_LOCUS22123</name>
</gene>
<feature type="non-terminal residue" evidence="1">
    <location>
        <position position="209"/>
    </location>
</feature>
<proteinExistence type="predicted"/>
<evidence type="ECO:0000313" key="2">
    <source>
        <dbReference type="Proteomes" id="UP000789920"/>
    </source>
</evidence>
<comment type="caution">
    <text evidence="1">The sequence shown here is derived from an EMBL/GenBank/DDBJ whole genome shotgun (WGS) entry which is preliminary data.</text>
</comment>
<protein>
    <submittedName>
        <fullName evidence="1">11217_t:CDS:1</fullName>
    </submittedName>
</protein>
<dbReference type="EMBL" id="CAJVQC010066290">
    <property type="protein sequence ID" value="CAG8806283.1"/>
    <property type="molecule type" value="Genomic_DNA"/>
</dbReference>
<sequence>PGKNFAMSTLKLLTALLFRRFDIELADKKAPLKTSFTMVRHCDELQVYIRPKIPIAGQDKCIFLEKHLIQEIKKVRFIKSPKHCRNQNNNNNAQFYKKHTSVPYWKPFDFPTIDTSQVQSWSSSQLITHLRIMFTTQGYFKRDLWTESLSQKFVSQQIDGKKLLKMDRDDLIRIIGCADGVKRLIIWMLEGEVIRLNGRYENEIYHDPV</sequence>
<accession>A0ACA9RQR2</accession>
<evidence type="ECO:0000313" key="1">
    <source>
        <dbReference type="EMBL" id="CAG8806283.1"/>
    </source>
</evidence>
<keyword evidence="2" id="KW-1185">Reference proteome</keyword>
<organism evidence="1 2">
    <name type="scientific">Racocetra persica</name>
    <dbReference type="NCBI Taxonomy" id="160502"/>
    <lineage>
        <taxon>Eukaryota</taxon>
        <taxon>Fungi</taxon>
        <taxon>Fungi incertae sedis</taxon>
        <taxon>Mucoromycota</taxon>
        <taxon>Glomeromycotina</taxon>
        <taxon>Glomeromycetes</taxon>
        <taxon>Diversisporales</taxon>
        <taxon>Gigasporaceae</taxon>
        <taxon>Racocetra</taxon>
    </lineage>
</organism>
<name>A0ACA9RQR2_9GLOM</name>
<feature type="non-terminal residue" evidence="1">
    <location>
        <position position="1"/>
    </location>
</feature>
<reference evidence="1" key="1">
    <citation type="submission" date="2021-06" db="EMBL/GenBank/DDBJ databases">
        <authorList>
            <person name="Kallberg Y."/>
            <person name="Tangrot J."/>
            <person name="Rosling A."/>
        </authorList>
    </citation>
    <scope>NUCLEOTIDE SEQUENCE</scope>
    <source>
        <strain evidence="1">MA461A</strain>
    </source>
</reference>
<dbReference type="Proteomes" id="UP000789920">
    <property type="component" value="Unassembled WGS sequence"/>
</dbReference>